<dbReference type="InterPro" id="IPR026371">
    <property type="entry name" value="PGF_CTERM"/>
</dbReference>
<dbReference type="RefSeq" id="WP_159524973.1">
    <property type="nucleotide sequence ID" value="NZ_WUUU01000004.1"/>
</dbReference>
<proteinExistence type="predicted"/>
<dbReference type="AlphaFoldDB" id="A0A6B0SCE1"/>
<evidence type="ECO:0000256" key="2">
    <source>
        <dbReference type="SAM" id="MobiDB-lite"/>
    </source>
</evidence>
<keyword evidence="3" id="KW-0472">Membrane</keyword>
<feature type="transmembrane region" description="Helical" evidence="3">
    <location>
        <begin position="365"/>
        <end position="384"/>
    </location>
</feature>
<keyword evidence="3" id="KW-1133">Transmembrane helix</keyword>
<organism evidence="5 6">
    <name type="scientific">Halobacterium bonnevillei</name>
    <dbReference type="NCBI Taxonomy" id="2692200"/>
    <lineage>
        <taxon>Archaea</taxon>
        <taxon>Methanobacteriati</taxon>
        <taxon>Methanobacteriota</taxon>
        <taxon>Stenosarchaea group</taxon>
        <taxon>Halobacteria</taxon>
        <taxon>Halobacteriales</taxon>
        <taxon>Halobacteriaceae</taxon>
        <taxon>Halobacterium</taxon>
    </lineage>
</organism>
<gene>
    <name evidence="5" type="ORF">GRX66_01725</name>
</gene>
<dbReference type="OrthoDB" id="214567at2157"/>
<sequence>MRQTAIVLGIVLLALSAVAPAAGVAGATPGDAPANAATAQDLECSFPLTVTDASGHEVTVDDEPGRVVTLNPSAAQTMWEIGARDKVVGVSQFAGFLEGAESREVVTSGFPSTVNAEKVIDLEPDLVLAPNTIDNETVTQLRDADVTVYRFEMATSIESIYEKTELIGQLAGECDGAESTVTQMRDSVETVEQAVADQDEPSVYFDMGDRYTAGPNTFIGQIIDRAGGANIAANANATAPYPQLSAEFIVEQDPDFVVVNVPPAQLGNESRSYIPEDSVVRNTTAWEEGNVVVVNSNHISQPAPRVVEPMTQMAQAFHPDAYEQANTTTTATEATTEAPTTESTGDGTTTVAQTTTDPGDTGTTIPGFGIGTAVVALLGAVLFARR</sequence>
<dbReference type="GO" id="GO:0030115">
    <property type="term" value="C:S-layer"/>
    <property type="evidence" value="ECO:0007669"/>
    <property type="project" value="UniProtKB-SubCell"/>
</dbReference>
<dbReference type="InterPro" id="IPR002491">
    <property type="entry name" value="ABC_transptr_periplasmic_BD"/>
</dbReference>
<dbReference type="Pfam" id="PF01497">
    <property type="entry name" value="Peripla_BP_2"/>
    <property type="match status" value="1"/>
</dbReference>
<dbReference type="NCBIfam" id="NF038402">
    <property type="entry name" value="TroA_like"/>
    <property type="match status" value="1"/>
</dbReference>
<dbReference type="InterPro" id="IPR050902">
    <property type="entry name" value="ABC_Transporter_SBP"/>
</dbReference>
<dbReference type="GO" id="GO:0071281">
    <property type="term" value="P:cellular response to iron ion"/>
    <property type="evidence" value="ECO:0007669"/>
    <property type="project" value="TreeGrafter"/>
</dbReference>
<dbReference type="NCBIfam" id="TIGR04281">
    <property type="entry name" value="peripla_PGF_1"/>
    <property type="match status" value="1"/>
</dbReference>
<feature type="domain" description="Fe/B12 periplasmic-binding" evidence="4">
    <location>
        <begin position="66"/>
        <end position="321"/>
    </location>
</feature>
<comment type="caution">
    <text evidence="5">The sequence shown here is derived from an EMBL/GenBank/DDBJ whole genome shotgun (WGS) entry which is preliminary data.</text>
</comment>
<evidence type="ECO:0000256" key="3">
    <source>
        <dbReference type="SAM" id="Phobius"/>
    </source>
</evidence>
<evidence type="ECO:0000259" key="4">
    <source>
        <dbReference type="PROSITE" id="PS50983"/>
    </source>
</evidence>
<dbReference type="SUPFAM" id="SSF53807">
    <property type="entry name" value="Helical backbone' metal receptor"/>
    <property type="match status" value="1"/>
</dbReference>
<dbReference type="Gene3D" id="3.40.50.1980">
    <property type="entry name" value="Nitrogenase molybdenum iron protein domain"/>
    <property type="match status" value="2"/>
</dbReference>
<feature type="compositionally biased region" description="Low complexity" evidence="2">
    <location>
        <begin position="327"/>
        <end position="362"/>
    </location>
</feature>
<dbReference type="GO" id="GO:0005886">
    <property type="term" value="C:plasma membrane"/>
    <property type="evidence" value="ECO:0007669"/>
    <property type="project" value="UniProtKB-SubCell"/>
</dbReference>
<keyword evidence="6" id="KW-1185">Reference proteome</keyword>
<dbReference type="NCBIfam" id="TIGR04126">
    <property type="entry name" value="PGF_CTERM"/>
    <property type="match status" value="1"/>
</dbReference>
<keyword evidence="3" id="KW-0812">Transmembrane</keyword>
<dbReference type="Proteomes" id="UP000471521">
    <property type="component" value="Unassembled WGS sequence"/>
</dbReference>
<name>A0A6B0SCE1_9EURY</name>
<dbReference type="PANTHER" id="PTHR30535:SF34">
    <property type="entry name" value="MOLYBDATE-BINDING PROTEIN MOLA"/>
    <property type="match status" value="1"/>
</dbReference>
<evidence type="ECO:0000256" key="1">
    <source>
        <dbReference type="ARBA" id="ARBA00022729"/>
    </source>
</evidence>
<evidence type="ECO:0000313" key="5">
    <source>
        <dbReference type="EMBL" id="MXR19385.1"/>
    </source>
</evidence>
<protein>
    <submittedName>
        <fullName evidence="5">ABC transporter substrate-binding protein</fullName>
    </submittedName>
</protein>
<dbReference type="InterPro" id="IPR026469">
    <property type="entry name" value="Peripla_PGF_1"/>
</dbReference>
<evidence type="ECO:0000313" key="6">
    <source>
        <dbReference type="Proteomes" id="UP000471521"/>
    </source>
</evidence>
<dbReference type="PROSITE" id="PS50983">
    <property type="entry name" value="FE_B12_PBP"/>
    <property type="match status" value="1"/>
</dbReference>
<reference evidence="5 6" key="1">
    <citation type="submission" date="2019-12" db="EMBL/GenBank/DDBJ databases">
        <title>Isolation and characterization of three novel carbon monoxide-oxidizing members of Halobacteria from salione crusts and soils.</title>
        <authorList>
            <person name="Myers M.R."/>
            <person name="King G.M."/>
        </authorList>
    </citation>
    <scope>NUCLEOTIDE SEQUENCE [LARGE SCALE GENOMIC DNA]</scope>
    <source>
        <strain evidence="5 6">PCN9</strain>
    </source>
</reference>
<dbReference type="EMBL" id="WUUU01000004">
    <property type="protein sequence ID" value="MXR19385.1"/>
    <property type="molecule type" value="Genomic_DNA"/>
</dbReference>
<feature type="region of interest" description="Disordered" evidence="2">
    <location>
        <begin position="326"/>
        <end position="362"/>
    </location>
</feature>
<accession>A0A6B0SCE1</accession>
<dbReference type="InterPro" id="IPR054828">
    <property type="entry name" value="Vit_B12_bind_prot"/>
</dbReference>
<dbReference type="PANTHER" id="PTHR30535">
    <property type="entry name" value="VITAMIN B12-BINDING PROTEIN"/>
    <property type="match status" value="1"/>
</dbReference>
<keyword evidence="1" id="KW-0732">Signal</keyword>